<sequence length="456" mass="50439">MCITIARLFFVLSAIVSLVTTPASARISRRAGNGKAVVAHFMVGNTYPYGVSDWLRDIQLAASKGIDAFALNLGRDPWQPARIADAFTAAKSAGGNFKLFLSFDMTSLPCVSPGDANLIQQYMANYTTLPTYFVFKGKPLVSTFAGEYCTFGQGGLDAAWNYAIKSRSIPAVNFVPSFFVDPSQYPSLRSVDGAFNWNGAWPMGGNDLDFSSDQGYISNLGGRIYMAPVSPWFFAHYGPNSYNKNWIYRPDNWLFAARWEMLFDHRSAVDIVQIISWNDYGESHYVGPIEGAQPMSESWVNGFDHQGWLDLISYYASAFTAGVYPSIISDRMFLWGRLAPRAANTNDLVGKPTRWDLTEDTVWGVVHLASPALVTIACGTSNISYNLPKGRSKMKLPLTKDCDVTGRIVRGKTVAVDFRPTNYHFTTRPTSYNFNAFVAASVPSRTRADLDCGMGY</sequence>
<keyword evidence="3" id="KW-1185">Reference proteome</keyword>
<dbReference type="AlphaFoldDB" id="A0A0D7BEI4"/>
<keyword evidence="2" id="KW-0378">Hydrolase</keyword>
<evidence type="ECO:0000313" key="2">
    <source>
        <dbReference type="EMBL" id="KIY68913.1"/>
    </source>
</evidence>
<dbReference type="Proteomes" id="UP000054007">
    <property type="component" value="Unassembled WGS sequence"/>
</dbReference>
<reference evidence="2 3" key="1">
    <citation type="journal article" date="2015" name="Fungal Genet. Biol.">
        <title>Evolution of novel wood decay mechanisms in Agaricales revealed by the genome sequences of Fistulina hepatica and Cylindrobasidium torrendii.</title>
        <authorList>
            <person name="Floudas D."/>
            <person name="Held B.W."/>
            <person name="Riley R."/>
            <person name="Nagy L.G."/>
            <person name="Koehler G."/>
            <person name="Ransdell A.S."/>
            <person name="Younus H."/>
            <person name="Chow J."/>
            <person name="Chiniquy J."/>
            <person name="Lipzen A."/>
            <person name="Tritt A."/>
            <person name="Sun H."/>
            <person name="Haridas S."/>
            <person name="LaButti K."/>
            <person name="Ohm R.A."/>
            <person name="Kues U."/>
            <person name="Blanchette R.A."/>
            <person name="Grigoriev I.V."/>
            <person name="Minto R.E."/>
            <person name="Hibbett D.S."/>
        </authorList>
    </citation>
    <scope>NUCLEOTIDE SEQUENCE [LARGE SCALE GENOMIC DNA]</scope>
    <source>
        <strain evidence="2 3">FP15055 ss-10</strain>
    </source>
</reference>
<feature type="chain" id="PRO_5002317223" evidence="1">
    <location>
        <begin position="26"/>
        <end position="456"/>
    </location>
</feature>
<keyword evidence="1" id="KW-0732">Signal</keyword>
<feature type="signal peptide" evidence="1">
    <location>
        <begin position="1"/>
        <end position="25"/>
    </location>
</feature>
<accession>A0A0D7BEI4</accession>
<evidence type="ECO:0000313" key="3">
    <source>
        <dbReference type="Proteomes" id="UP000054007"/>
    </source>
</evidence>
<dbReference type="CDD" id="cd11577">
    <property type="entry name" value="GH71"/>
    <property type="match status" value="1"/>
</dbReference>
<dbReference type="OrthoDB" id="3257981at2759"/>
<protein>
    <submittedName>
        <fullName evidence="2">Glycoside hydrolase family 71 protein</fullName>
    </submittedName>
</protein>
<dbReference type="Pfam" id="PF03659">
    <property type="entry name" value="Glyco_hydro_71"/>
    <property type="match status" value="1"/>
</dbReference>
<dbReference type="InterPro" id="IPR005197">
    <property type="entry name" value="Glyco_hydro_71"/>
</dbReference>
<dbReference type="Gene3D" id="3.20.20.80">
    <property type="entry name" value="Glycosidases"/>
    <property type="match status" value="1"/>
</dbReference>
<proteinExistence type="predicted"/>
<dbReference type="EMBL" id="KN880494">
    <property type="protein sequence ID" value="KIY68913.1"/>
    <property type="molecule type" value="Genomic_DNA"/>
</dbReference>
<dbReference type="GO" id="GO:0051118">
    <property type="term" value="F:glucan endo-1,3-alpha-glucosidase activity"/>
    <property type="evidence" value="ECO:0007669"/>
    <property type="project" value="InterPro"/>
</dbReference>
<gene>
    <name evidence="2" type="ORF">CYLTODRAFT_350632</name>
</gene>
<dbReference type="STRING" id="1314674.A0A0D7BEI4"/>
<evidence type="ECO:0000256" key="1">
    <source>
        <dbReference type="SAM" id="SignalP"/>
    </source>
</evidence>
<name>A0A0D7BEI4_9AGAR</name>
<organism evidence="2 3">
    <name type="scientific">Cylindrobasidium torrendii FP15055 ss-10</name>
    <dbReference type="NCBI Taxonomy" id="1314674"/>
    <lineage>
        <taxon>Eukaryota</taxon>
        <taxon>Fungi</taxon>
        <taxon>Dikarya</taxon>
        <taxon>Basidiomycota</taxon>
        <taxon>Agaricomycotina</taxon>
        <taxon>Agaricomycetes</taxon>
        <taxon>Agaricomycetidae</taxon>
        <taxon>Agaricales</taxon>
        <taxon>Marasmiineae</taxon>
        <taxon>Physalacriaceae</taxon>
        <taxon>Cylindrobasidium</taxon>
    </lineage>
</organism>